<evidence type="ECO:0000313" key="2">
    <source>
        <dbReference type="EMBL" id="MWA02182.1"/>
    </source>
</evidence>
<dbReference type="InterPro" id="IPR041657">
    <property type="entry name" value="HTH_17"/>
</dbReference>
<dbReference type="AlphaFoldDB" id="A0A6I4M8Z7"/>
<dbReference type="EMBL" id="WBMS02000012">
    <property type="protein sequence ID" value="MWA02182.1"/>
    <property type="molecule type" value="Genomic_DNA"/>
</dbReference>
<name>A0A6I4M8Z7_9ACTN</name>
<proteinExistence type="predicted"/>
<dbReference type="Proteomes" id="UP000462055">
    <property type="component" value="Unassembled WGS sequence"/>
</dbReference>
<accession>A0A6I4M8Z7</accession>
<sequence length="68" mass="7658">MHDEDRKLIPWWPDAGHALSVSRTTMYELIRSGELPSVKIGRRRLVAVRDLDAYVEDQRVIGPGGEAA</sequence>
<dbReference type="GO" id="GO:0003677">
    <property type="term" value="F:DNA binding"/>
    <property type="evidence" value="ECO:0007669"/>
    <property type="project" value="InterPro"/>
</dbReference>
<organism evidence="2 3">
    <name type="scientific">Actinomadura physcomitrii</name>
    <dbReference type="NCBI Taxonomy" id="2650748"/>
    <lineage>
        <taxon>Bacteria</taxon>
        <taxon>Bacillati</taxon>
        <taxon>Actinomycetota</taxon>
        <taxon>Actinomycetes</taxon>
        <taxon>Streptosporangiales</taxon>
        <taxon>Thermomonosporaceae</taxon>
        <taxon>Actinomadura</taxon>
    </lineage>
</organism>
<gene>
    <name evidence="2" type="ORF">F8568_017730</name>
</gene>
<dbReference type="NCBIfam" id="TIGR01764">
    <property type="entry name" value="excise"/>
    <property type="match status" value="1"/>
</dbReference>
<evidence type="ECO:0000259" key="1">
    <source>
        <dbReference type="Pfam" id="PF12728"/>
    </source>
</evidence>
<feature type="domain" description="Helix-turn-helix" evidence="1">
    <location>
        <begin position="18"/>
        <end position="59"/>
    </location>
</feature>
<reference evidence="2" key="1">
    <citation type="submission" date="2019-12" db="EMBL/GenBank/DDBJ databases">
        <title>Actinomadura physcomitrii sp. nov., a novel actinomycete isolated from moss [Physcomitrium sphaericum (Ludw) Fuernr].</title>
        <authorList>
            <person name="Zhuang X."/>
        </authorList>
    </citation>
    <scope>NUCLEOTIDE SEQUENCE [LARGE SCALE GENOMIC DNA]</scope>
    <source>
        <strain evidence="2">LD22</strain>
    </source>
</reference>
<comment type="caution">
    <text evidence="2">The sequence shown here is derived from an EMBL/GenBank/DDBJ whole genome shotgun (WGS) entry which is preliminary data.</text>
</comment>
<protein>
    <submittedName>
        <fullName evidence="2">Helix-turn-helix domain-containing protein</fullName>
    </submittedName>
</protein>
<evidence type="ECO:0000313" key="3">
    <source>
        <dbReference type="Proteomes" id="UP000462055"/>
    </source>
</evidence>
<dbReference type="Pfam" id="PF12728">
    <property type="entry name" value="HTH_17"/>
    <property type="match status" value="1"/>
</dbReference>
<keyword evidence="3" id="KW-1185">Reference proteome</keyword>
<dbReference type="InterPro" id="IPR010093">
    <property type="entry name" value="SinI_DNA-bd"/>
</dbReference>